<proteinExistence type="predicted"/>
<feature type="compositionally biased region" description="Basic residues" evidence="1">
    <location>
        <begin position="290"/>
        <end position="301"/>
    </location>
</feature>
<evidence type="ECO:0000313" key="3">
    <source>
        <dbReference type="Proteomes" id="UP001516400"/>
    </source>
</evidence>
<feature type="compositionally biased region" description="Basic residues" evidence="1">
    <location>
        <begin position="270"/>
        <end position="279"/>
    </location>
</feature>
<evidence type="ECO:0000313" key="2">
    <source>
        <dbReference type="EMBL" id="KAL3265436.1"/>
    </source>
</evidence>
<sequence length="419" mass="48873">MDKWHNQFDKLRKQWSNYAWLDTDYKLHSKKHVAKIGVAWVVKTPGAEFEEPVGWEVEIIDTPVGISERSHSLLKWLKSPPHHLYDTISSYDDLSNPMFDELYDDTIENRRRSKYIRFFPRDEPGETFSIPPNEYEIFKKSCCLCKERSFKNTSTTYESDMTTNRQHVPYKLTAKTSHFGINHDENNTEYIFKSDKKLNTDADHDIHSGIEKEINNYVIDDSVRSSISRPRRPDHGEHSKTDEIKPSVLVERSIGTSRVPPIAEGDERHHGRKQSRRSRASSLIDQGTPGHHHYHRNHNRHNHDIKTFGDRRVHNGNNHVGVPHIPTMDVFGDDVMTRGASLGDYRNTEHNIFNRKPDDNEFRKQNRNGHHKILKDEQDMDIMTKINYVPSDLDNGTTMVDEEPGIHKESLGFRDNVDF</sequence>
<feature type="compositionally biased region" description="Basic and acidic residues" evidence="1">
    <location>
        <begin position="302"/>
        <end position="313"/>
    </location>
</feature>
<evidence type="ECO:0000256" key="1">
    <source>
        <dbReference type="SAM" id="MobiDB-lite"/>
    </source>
</evidence>
<accession>A0ABD2MH38</accession>
<gene>
    <name evidence="2" type="ORF">HHI36_009639</name>
</gene>
<comment type="caution">
    <text evidence="2">The sequence shown here is derived from an EMBL/GenBank/DDBJ whole genome shotgun (WGS) entry which is preliminary data.</text>
</comment>
<organism evidence="2 3">
    <name type="scientific">Cryptolaemus montrouzieri</name>
    <dbReference type="NCBI Taxonomy" id="559131"/>
    <lineage>
        <taxon>Eukaryota</taxon>
        <taxon>Metazoa</taxon>
        <taxon>Ecdysozoa</taxon>
        <taxon>Arthropoda</taxon>
        <taxon>Hexapoda</taxon>
        <taxon>Insecta</taxon>
        <taxon>Pterygota</taxon>
        <taxon>Neoptera</taxon>
        <taxon>Endopterygota</taxon>
        <taxon>Coleoptera</taxon>
        <taxon>Polyphaga</taxon>
        <taxon>Cucujiformia</taxon>
        <taxon>Coccinelloidea</taxon>
        <taxon>Coccinellidae</taxon>
        <taxon>Scymninae</taxon>
        <taxon>Scymnini</taxon>
        <taxon>Cryptolaemus</taxon>
    </lineage>
</organism>
<dbReference type="AlphaFoldDB" id="A0ABD2MH38"/>
<dbReference type="EMBL" id="JABFTP020000001">
    <property type="protein sequence ID" value="KAL3265436.1"/>
    <property type="molecule type" value="Genomic_DNA"/>
</dbReference>
<name>A0ABD2MH38_9CUCU</name>
<dbReference type="Proteomes" id="UP001516400">
    <property type="component" value="Unassembled WGS sequence"/>
</dbReference>
<keyword evidence="3" id="KW-1185">Reference proteome</keyword>
<protein>
    <submittedName>
        <fullName evidence="2">Uncharacterized protein</fullName>
    </submittedName>
</protein>
<feature type="compositionally biased region" description="Basic and acidic residues" evidence="1">
    <location>
        <begin position="231"/>
        <end position="245"/>
    </location>
</feature>
<feature type="region of interest" description="Disordered" evidence="1">
    <location>
        <begin position="225"/>
        <end position="317"/>
    </location>
</feature>
<reference evidence="2 3" key="1">
    <citation type="journal article" date="2021" name="BMC Biol.">
        <title>Horizontally acquired antibacterial genes associated with adaptive radiation of ladybird beetles.</title>
        <authorList>
            <person name="Li H.S."/>
            <person name="Tang X.F."/>
            <person name="Huang Y.H."/>
            <person name="Xu Z.Y."/>
            <person name="Chen M.L."/>
            <person name="Du X.Y."/>
            <person name="Qiu B.Y."/>
            <person name="Chen P.T."/>
            <person name="Zhang W."/>
            <person name="Slipinski A."/>
            <person name="Escalona H.E."/>
            <person name="Waterhouse R.M."/>
            <person name="Zwick A."/>
            <person name="Pang H."/>
        </authorList>
    </citation>
    <scope>NUCLEOTIDE SEQUENCE [LARGE SCALE GENOMIC DNA]</scope>
    <source>
        <strain evidence="2">SYSU2018</strain>
    </source>
</reference>